<accession>A0A8S2QWM2</accession>
<evidence type="ECO:0000313" key="3">
    <source>
        <dbReference type="Proteomes" id="UP000681967"/>
    </source>
</evidence>
<proteinExistence type="predicted"/>
<dbReference type="EMBL" id="CAJOBJ010005078">
    <property type="protein sequence ID" value="CAF4020418.1"/>
    <property type="molecule type" value="Genomic_DNA"/>
</dbReference>
<dbReference type="Proteomes" id="UP000681967">
    <property type="component" value="Unassembled WGS sequence"/>
</dbReference>
<organism evidence="2 3">
    <name type="scientific">Rotaria magnacalcarata</name>
    <dbReference type="NCBI Taxonomy" id="392030"/>
    <lineage>
        <taxon>Eukaryota</taxon>
        <taxon>Metazoa</taxon>
        <taxon>Spiralia</taxon>
        <taxon>Gnathifera</taxon>
        <taxon>Rotifera</taxon>
        <taxon>Eurotatoria</taxon>
        <taxon>Bdelloidea</taxon>
        <taxon>Philodinida</taxon>
        <taxon>Philodinidae</taxon>
        <taxon>Rotaria</taxon>
    </lineage>
</organism>
<evidence type="ECO:0000313" key="1">
    <source>
        <dbReference type="EMBL" id="CAF4020418.1"/>
    </source>
</evidence>
<dbReference type="EMBL" id="CAJOBH010009091">
    <property type="protein sequence ID" value="CAF4131527.1"/>
    <property type="molecule type" value="Genomic_DNA"/>
</dbReference>
<name>A0A8S2QWM2_9BILA</name>
<protein>
    <submittedName>
        <fullName evidence="2">Uncharacterized protein</fullName>
    </submittedName>
</protein>
<evidence type="ECO:0000313" key="2">
    <source>
        <dbReference type="EMBL" id="CAF4131527.1"/>
    </source>
</evidence>
<reference evidence="2" key="1">
    <citation type="submission" date="2021-02" db="EMBL/GenBank/DDBJ databases">
        <authorList>
            <person name="Nowell W R."/>
        </authorList>
    </citation>
    <scope>NUCLEOTIDE SEQUENCE</scope>
</reference>
<comment type="caution">
    <text evidence="2">The sequence shown here is derived from an EMBL/GenBank/DDBJ whole genome shotgun (WGS) entry which is preliminary data.</text>
</comment>
<dbReference type="Proteomes" id="UP000681720">
    <property type="component" value="Unassembled WGS sequence"/>
</dbReference>
<dbReference type="AlphaFoldDB" id="A0A8S2QWM2"/>
<gene>
    <name evidence="2" type="ORF">BYL167_LOCUS20569</name>
    <name evidence="1" type="ORF">GIL414_LOCUS12833</name>
</gene>
<sequence length="92" mass="10326">MNTSIISSNTTPADNTFIDSAGIMSNSKKSWNRPETKVVSIGQERVIQLQVDEHLQEEHDDVRATDDDLAKLIQQATFEIGFKHILLNLKST</sequence>